<evidence type="ECO:0000256" key="1">
    <source>
        <dbReference type="SAM" id="MobiDB-lite"/>
    </source>
</evidence>
<dbReference type="InterPro" id="IPR000120">
    <property type="entry name" value="Amidase"/>
</dbReference>
<evidence type="ECO:0000313" key="4">
    <source>
        <dbReference type="Proteomes" id="UP000680865"/>
    </source>
</evidence>
<dbReference type="PANTHER" id="PTHR11895">
    <property type="entry name" value="TRANSAMIDASE"/>
    <property type="match status" value="1"/>
</dbReference>
<dbReference type="Pfam" id="PF01425">
    <property type="entry name" value="Amidase"/>
    <property type="match status" value="2"/>
</dbReference>
<dbReference type="Gene3D" id="3.90.1300.10">
    <property type="entry name" value="Amidase signature (AS) domain"/>
    <property type="match status" value="1"/>
</dbReference>
<evidence type="ECO:0000313" key="3">
    <source>
        <dbReference type="EMBL" id="GIM82300.1"/>
    </source>
</evidence>
<protein>
    <submittedName>
        <fullName evidence="3">Amidase</fullName>
    </submittedName>
</protein>
<dbReference type="EMBL" id="BOQP01000050">
    <property type="protein sequence ID" value="GIM82300.1"/>
    <property type="molecule type" value="Genomic_DNA"/>
</dbReference>
<reference evidence="3" key="1">
    <citation type="submission" date="2021-03" db="EMBL/GenBank/DDBJ databases">
        <title>Whole genome shotgun sequence of Actinoplanes consettensis NBRC 14913.</title>
        <authorList>
            <person name="Komaki H."/>
            <person name="Tamura T."/>
        </authorList>
    </citation>
    <scope>NUCLEOTIDE SEQUENCE</scope>
    <source>
        <strain evidence="3">NBRC 14913</strain>
    </source>
</reference>
<feature type="domain" description="Amidase" evidence="2">
    <location>
        <begin position="43"/>
        <end position="222"/>
    </location>
</feature>
<dbReference type="SUPFAM" id="SSF75304">
    <property type="entry name" value="Amidase signature (AS) enzymes"/>
    <property type="match status" value="1"/>
</dbReference>
<accession>A0A919T2D0</accession>
<feature type="region of interest" description="Disordered" evidence="1">
    <location>
        <begin position="361"/>
        <end position="384"/>
    </location>
</feature>
<dbReference type="PANTHER" id="PTHR11895:SF67">
    <property type="entry name" value="AMIDASE DOMAIN-CONTAINING PROTEIN"/>
    <property type="match status" value="1"/>
</dbReference>
<feature type="domain" description="Amidase" evidence="2">
    <location>
        <begin position="236"/>
        <end position="430"/>
    </location>
</feature>
<sequence length="448" mass="48284">MPDPLRTYAATAVIGDEHVTPPPGLLSDSLRTRLRRLRTDADLQEWTAAANEWAWYADARYRACVELRPATAPIRIGVKDTVAVAGFPTRLGLRRHRHYPHRTAAALDHLGDDPGLPAQVTAKVVTTEVNIGVGSGCGNPYFPHIDPAGSSTGSGVAVAAGICDLSLATDVLGSTRWPAGRCGVVGLRATHDPATLNGIFPLTSTMDAVGWMARTPDDLALLWPLLGLPPAPPRYRLRIGVVQEVLDDDVEPEILAALHRSADALAEAGHQVGPARIGPAWLYRAAAWEMCSREAWDGYQTWRTWIGDDLTDSTRLALESGRTVSDGRFAEIRAAQHRSRIEAAAQFADHQIDAWLLPLDPDLPRPADAPPPDKTIPTADQSSYDRDIGYTPIASFLGLPAITLPVARTTTDAPLAMQLVGPRHTEATLLRLAHDLAARTADLGLVPR</sequence>
<dbReference type="InterPro" id="IPR023631">
    <property type="entry name" value="Amidase_dom"/>
</dbReference>
<proteinExistence type="predicted"/>
<dbReference type="Proteomes" id="UP000680865">
    <property type="component" value="Unassembled WGS sequence"/>
</dbReference>
<name>A0A919T2D0_9ACTN</name>
<gene>
    <name evidence="3" type="ORF">Aco04nite_80890</name>
</gene>
<dbReference type="RefSeq" id="WP_213002463.1">
    <property type="nucleotide sequence ID" value="NZ_BAAATW010000018.1"/>
</dbReference>
<dbReference type="AlphaFoldDB" id="A0A919T2D0"/>
<evidence type="ECO:0000259" key="2">
    <source>
        <dbReference type="Pfam" id="PF01425"/>
    </source>
</evidence>
<comment type="caution">
    <text evidence="3">The sequence shown here is derived from an EMBL/GenBank/DDBJ whole genome shotgun (WGS) entry which is preliminary data.</text>
</comment>
<keyword evidence="4" id="KW-1185">Reference proteome</keyword>
<organism evidence="3 4">
    <name type="scientific">Winogradskya consettensis</name>
    <dbReference type="NCBI Taxonomy" id="113560"/>
    <lineage>
        <taxon>Bacteria</taxon>
        <taxon>Bacillati</taxon>
        <taxon>Actinomycetota</taxon>
        <taxon>Actinomycetes</taxon>
        <taxon>Micromonosporales</taxon>
        <taxon>Micromonosporaceae</taxon>
        <taxon>Winogradskya</taxon>
    </lineage>
</organism>
<dbReference type="InterPro" id="IPR036928">
    <property type="entry name" value="AS_sf"/>
</dbReference>
<dbReference type="GO" id="GO:0003824">
    <property type="term" value="F:catalytic activity"/>
    <property type="evidence" value="ECO:0007669"/>
    <property type="project" value="InterPro"/>
</dbReference>